<dbReference type="OrthoDB" id="150725at2"/>
<dbReference type="AlphaFoldDB" id="A0A3A9K776"/>
<sequence>MTERQCDQVIDYFNDQLSDEEKREFEDHLRSCKSCQEELNELRDLTSDFPFLTESEEPPQGMKKRVLASVFDEKNESETMQNTTPVSPERESITENHPGVSRRRRSPIIFGTLAAALLLSVAGNGYLWNEARETESEKDNIAMERDILESDYNEILAQIETDDEEGVYDVIQTSNLSSIDEGEEWQGKASIIAEGGNIDLVIQVEGLPPLNGTETFQAWLIEGETPLPAGNFNIDENGNGAVTYRISDLEDFQIDQIAITLEPQPYNETPEGDLILASPL</sequence>
<evidence type="ECO:0000313" key="15">
    <source>
        <dbReference type="EMBL" id="RKL67328.1"/>
    </source>
</evidence>
<dbReference type="InterPro" id="IPR041916">
    <property type="entry name" value="Anti_sigma_zinc_sf"/>
</dbReference>
<dbReference type="GO" id="GO:0005886">
    <property type="term" value="C:plasma membrane"/>
    <property type="evidence" value="ECO:0007669"/>
    <property type="project" value="UniProtKB-SubCell"/>
</dbReference>
<protein>
    <recommendedName>
        <fullName evidence="8">Anti-sigma-W factor RsiW</fullName>
    </recommendedName>
    <alternativeName>
        <fullName evidence="10">Regulator of SigK</fullName>
    </alternativeName>
    <alternativeName>
        <fullName evidence="9">Sigma-K anti-sigma factor RskA</fullName>
    </alternativeName>
</protein>
<evidence type="ECO:0000259" key="14">
    <source>
        <dbReference type="Pfam" id="PF13490"/>
    </source>
</evidence>
<dbReference type="EMBL" id="PDOE01000004">
    <property type="protein sequence ID" value="RKL67328.1"/>
    <property type="molecule type" value="Genomic_DNA"/>
</dbReference>
<feature type="region of interest" description="Disordered" evidence="11">
    <location>
        <begin position="74"/>
        <end position="100"/>
    </location>
</feature>
<dbReference type="Proteomes" id="UP000281498">
    <property type="component" value="Unassembled WGS sequence"/>
</dbReference>
<comment type="similarity">
    <text evidence="7">Belongs to the zinc-associated anti-sigma factor (ZAS) superfamily. Anti-sigma-W factor family.</text>
</comment>
<evidence type="ECO:0000256" key="7">
    <source>
        <dbReference type="ARBA" id="ARBA00024353"/>
    </source>
</evidence>
<accession>A0A3A9K776</accession>
<evidence type="ECO:0000259" key="13">
    <source>
        <dbReference type="Pfam" id="PF10099"/>
    </source>
</evidence>
<reference evidence="15 16" key="1">
    <citation type="submission" date="2017-10" db="EMBL/GenBank/DDBJ databases">
        <title>Bacillus sp. nov., a halophilic bacterium isolated from a Keqin Lake.</title>
        <authorList>
            <person name="Wang H."/>
        </authorList>
    </citation>
    <scope>NUCLEOTIDE SEQUENCE [LARGE SCALE GENOMIC DNA]</scope>
    <source>
        <strain evidence="15 16">KCTC 13187</strain>
    </source>
</reference>
<dbReference type="Pfam" id="PF13490">
    <property type="entry name" value="zf-HC2"/>
    <property type="match status" value="1"/>
</dbReference>
<proteinExistence type="inferred from homology"/>
<gene>
    <name evidence="15" type="ORF">CR203_11540</name>
</gene>
<keyword evidence="3" id="KW-1003">Cell membrane</keyword>
<evidence type="ECO:0000256" key="10">
    <source>
        <dbReference type="ARBA" id="ARBA00030803"/>
    </source>
</evidence>
<evidence type="ECO:0000256" key="8">
    <source>
        <dbReference type="ARBA" id="ARBA00024438"/>
    </source>
</evidence>
<evidence type="ECO:0000256" key="5">
    <source>
        <dbReference type="ARBA" id="ARBA00022989"/>
    </source>
</evidence>
<dbReference type="PANTHER" id="PTHR37461:SF1">
    <property type="entry name" value="ANTI-SIGMA-K FACTOR RSKA"/>
    <property type="match status" value="1"/>
</dbReference>
<dbReference type="GO" id="GO:0016989">
    <property type="term" value="F:sigma factor antagonist activity"/>
    <property type="evidence" value="ECO:0007669"/>
    <property type="project" value="TreeGrafter"/>
</dbReference>
<dbReference type="GO" id="GO:0006417">
    <property type="term" value="P:regulation of translation"/>
    <property type="evidence" value="ECO:0007669"/>
    <property type="project" value="TreeGrafter"/>
</dbReference>
<dbReference type="InterPro" id="IPR027383">
    <property type="entry name" value="Znf_put"/>
</dbReference>
<keyword evidence="5 12" id="KW-1133">Transmembrane helix</keyword>
<evidence type="ECO:0000256" key="2">
    <source>
        <dbReference type="ARBA" id="ARBA00004236"/>
    </source>
</evidence>
<dbReference type="InterPro" id="IPR018764">
    <property type="entry name" value="RskA_C"/>
</dbReference>
<dbReference type="Gene3D" id="1.10.10.1320">
    <property type="entry name" value="Anti-sigma factor, zinc-finger domain"/>
    <property type="match status" value="1"/>
</dbReference>
<keyword evidence="6 12" id="KW-0472">Membrane</keyword>
<keyword evidence="16" id="KW-1185">Reference proteome</keyword>
<keyword evidence="4 12" id="KW-0812">Transmembrane</keyword>
<dbReference type="PANTHER" id="PTHR37461">
    <property type="entry name" value="ANTI-SIGMA-K FACTOR RSKA"/>
    <property type="match status" value="1"/>
</dbReference>
<evidence type="ECO:0000256" key="11">
    <source>
        <dbReference type="SAM" id="MobiDB-lite"/>
    </source>
</evidence>
<feature type="domain" description="Putative zinc-finger" evidence="14">
    <location>
        <begin position="11"/>
        <end position="36"/>
    </location>
</feature>
<feature type="transmembrane region" description="Helical" evidence="12">
    <location>
        <begin position="108"/>
        <end position="128"/>
    </location>
</feature>
<dbReference type="RefSeq" id="WP_110937376.1">
    <property type="nucleotide sequence ID" value="NZ_KZ614146.1"/>
</dbReference>
<evidence type="ECO:0000256" key="4">
    <source>
        <dbReference type="ARBA" id="ARBA00022692"/>
    </source>
</evidence>
<feature type="domain" description="Anti-sigma K factor RskA C-terminal" evidence="13">
    <location>
        <begin position="112"/>
        <end position="272"/>
    </location>
</feature>
<organism evidence="15 16">
    <name type="scientific">Salipaludibacillus neizhouensis</name>
    <dbReference type="NCBI Taxonomy" id="885475"/>
    <lineage>
        <taxon>Bacteria</taxon>
        <taxon>Bacillati</taxon>
        <taxon>Bacillota</taxon>
        <taxon>Bacilli</taxon>
        <taxon>Bacillales</taxon>
        <taxon>Bacillaceae</taxon>
    </lineage>
</organism>
<evidence type="ECO:0000256" key="9">
    <source>
        <dbReference type="ARBA" id="ARBA00029829"/>
    </source>
</evidence>
<evidence type="ECO:0000256" key="1">
    <source>
        <dbReference type="ARBA" id="ARBA00004167"/>
    </source>
</evidence>
<evidence type="ECO:0000256" key="12">
    <source>
        <dbReference type="SAM" id="Phobius"/>
    </source>
</evidence>
<evidence type="ECO:0000256" key="3">
    <source>
        <dbReference type="ARBA" id="ARBA00022475"/>
    </source>
</evidence>
<name>A0A3A9K776_9BACI</name>
<dbReference type="Pfam" id="PF10099">
    <property type="entry name" value="RskA_C"/>
    <property type="match status" value="1"/>
</dbReference>
<dbReference type="InterPro" id="IPR051474">
    <property type="entry name" value="Anti-sigma-K/W_factor"/>
</dbReference>
<evidence type="ECO:0000313" key="16">
    <source>
        <dbReference type="Proteomes" id="UP000281498"/>
    </source>
</evidence>
<comment type="caution">
    <text evidence="15">The sequence shown here is derived from an EMBL/GenBank/DDBJ whole genome shotgun (WGS) entry which is preliminary data.</text>
</comment>
<evidence type="ECO:0000256" key="6">
    <source>
        <dbReference type="ARBA" id="ARBA00023136"/>
    </source>
</evidence>
<comment type="subcellular location">
    <subcellularLocation>
        <location evidence="2">Cell membrane</location>
    </subcellularLocation>
    <subcellularLocation>
        <location evidence="1">Membrane</location>
        <topology evidence="1">Single-pass membrane protein</topology>
    </subcellularLocation>
</comment>